<feature type="transmembrane region" description="Helical" evidence="7">
    <location>
        <begin position="113"/>
        <end position="134"/>
    </location>
</feature>
<dbReference type="SUPFAM" id="SSF161098">
    <property type="entry name" value="MetI-like"/>
    <property type="match status" value="1"/>
</dbReference>
<dbReference type="RefSeq" id="WP_184580793.1">
    <property type="nucleotide sequence ID" value="NZ_JACHJT010000001.1"/>
</dbReference>
<dbReference type="Pfam" id="PF00528">
    <property type="entry name" value="BPD_transp_1"/>
    <property type="match status" value="1"/>
</dbReference>
<keyword evidence="2 7" id="KW-0813">Transport</keyword>
<comment type="caution">
    <text evidence="9">The sequence shown here is derived from an EMBL/GenBank/DDBJ whole genome shotgun (WGS) entry which is preliminary data.</text>
</comment>
<accession>A0A7W7RJJ4</accession>
<reference evidence="9 10" key="1">
    <citation type="submission" date="2020-08" db="EMBL/GenBank/DDBJ databases">
        <title>Sequencing the genomes of 1000 actinobacteria strains.</title>
        <authorList>
            <person name="Klenk H.-P."/>
        </authorList>
    </citation>
    <scope>NUCLEOTIDE SEQUENCE [LARGE SCALE GENOMIC DNA]</scope>
    <source>
        <strain evidence="9 10">DSM 102030</strain>
    </source>
</reference>
<dbReference type="InterPro" id="IPR050901">
    <property type="entry name" value="BP-dep_ABC_trans_perm"/>
</dbReference>
<feature type="transmembrane region" description="Helical" evidence="7">
    <location>
        <begin position="81"/>
        <end position="101"/>
    </location>
</feature>
<proteinExistence type="inferred from homology"/>
<evidence type="ECO:0000256" key="5">
    <source>
        <dbReference type="ARBA" id="ARBA00022989"/>
    </source>
</evidence>
<feature type="transmembrane region" description="Helical" evidence="7">
    <location>
        <begin position="189"/>
        <end position="214"/>
    </location>
</feature>
<evidence type="ECO:0000256" key="1">
    <source>
        <dbReference type="ARBA" id="ARBA00004651"/>
    </source>
</evidence>
<name>A0A7W7RJJ4_9ACTN</name>
<evidence type="ECO:0000313" key="9">
    <source>
        <dbReference type="EMBL" id="MBB4933130.1"/>
    </source>
</evidence>
<evidence type="ECO:0000256" key="6">
    <source>
        <dbReference type="ARBA" id="ARBA00023136"/>
    </source>
</evidence>
<evidence type="ECO:0000256" key="4">
    <source>
        <dbReference type="ARBA" id="ARBA00022692"/>
    </source>
</evidence>
<protein>
    <submittedName>
        <fullName evidence="9">N,N'-diacetylchitobiose transport system permease protein</fullName>
    </submittedName>
</protein>
<keyword evidence="4 7" id="KW-0812">Transmembrane</keyword>
<dbReference type="Gene3D" id="1.10.3720.10">
    <property type="entry name" value="MetI-like"/>
    <property type="match status" value="1"/>
</dbReference>
<dbReference type="CDD" id="cd06261">
    <property type="entry name" value="TM_PBP2"/>
    <property type="match status" value="1"/>
</dbReference>
<keyword evidence="3" id="KW-1003">Cell membrane</keyword>
<organism evidence="9 10">
    <name type="scientific">Lipingzhangella halophila</name>
    <dbReference type="NCBI Taxonomy" id="1783352"/>
    <lineage>
        <taxon>Bacteria</taxon>
        <taxon>Bacillati</taxon>
        <taxon>Actinomycetota</taxon>
        <taxon>Actinomycetes</taxon>
        <taxon>Streptosporangiales</taxon>
        <taxon>Nocardiopsidaceae</taxon>
        <taxon>Lipingzhangella</taxon>
    </lineage>
</organism>
<dbReference type="GO" id="GO:0005886">
    <property type="term" value="C:plasma membrane"/>
    <property type="evidence" value="ECO:0007669"/>
    <property type="project" value="UniProtKB-SubCell"/>
</dbReference>
<keyword evidence="10" id="KW-1185">Reference proteome</keyword>
<feature type="transmembrane region" description="Helical" evidence="7">
    <location>
        <begin position="247"/>
        <end position="268"/>
    </location>
</feature>
<evidence type="ECO:0000256" key="7">
    <source>
        <dbReference type="RuleBase" id="RU363032"/>
    </source>
</evidence>
<feature type="transmembrane region" description="Helical" evidence="7">
    <location>
        <begin position="146"/>
        <end position="168"/>
    </location>
</feature>
<dbReference type="EMBL" id="JACHJT010000001">
    <property type="protein sequence ID" value="MBB4933130.1"/>
    <property type="molecule type" value="Genomic_DNA"/>
</dbReference>
<evidence type="ECO:0000313" key="10">
    <source>
        <dbReference type="Proteomes" id="UP000523007"/>
    </source>
</evidence>
<dbReference type="GO" id="GO:0055085">
    <property type="term" value="P:transmembrane transport"/>
    <property type="evidence" value="ECO:0007669"/>
    <property type="project" value="InterPro"/>
</dbReference>
<dbReference type="InterPro" id="IPR000515">
    <property type="entry name" value="MetI-like"/>
</dbReference>
<dbReference type="PANTHER" id="PTHR32243">
    <property type="entry name" value="MALTOSE TRANSPORT SYSTEM PERMEASE-RELATED"/>
    <property type="match status" value="1"/>
</dbReference>
<dbReference type="PANTHER" id="PTHR32243:SF18">
    <property type="entry name" value="INNER MEMBRANE ABC TRANSPORTER PERMEASE PROTEIN YCJP"/>
    <property type="match status" value="1"/>
</dbReference>
<keyword evidence="5 7" id="KW-1133">Transmembrane helix</keyword>
<evidence type="ECO:0000256" key="2">
    <source>
        <dbReference type="ARBA" id="ARBA00022448"/>
    </source>
</evidence>
<keyword evidence="6 7" id="KW-0472">Membrane</keyword>
<dbReference type="PROSITE" id="PS50928">
    <property type="entry name" value="ABC_TM1"/>
    <property type="match status" value="1"/>
</dbReference>
<evidence type="ECO:0000259" key="8">
    <source>
        <dbReference type="PROSITE" id="PS50928"/>
    </source>
</evidence>
<comment type="subcellular location">
    <subcellularLocation>
        <location evidence="1 7">Cell membrane</location>
        <topology evidence="1 7">Multi-pass membrane protein</topology>
    </subcellularLocation>
</comment>
<gene>
    <name evidence="9" type="ORF">F4561_003950</name>
</gene>
<dbReference type="InterPro" id="IPR035906">
    <property type="entry name" value="MetI-like_sf"/>
</dbReference>
<sequence>MTTRVRRRSGARLTGAALVRWAAVAGVLLFTLFPAYFMVATAVSAEAGSGTDVLLPEALTLERFRYVLTEAGFLGYLRNSLVVALITVVGSCLLALLAATAVARFRFRMRTSILVMVLVVQMVPLEALVIPLFLQVRDLGMLNSLIGLSIVYIALAVPFAVWMLRGFVAAVPVEVEEAAYVDGASWGRMFWSVLFPLVAPGLVATGVFSFIVAWNEFILALTFLEDGDKYTVAVGLRRFFGPYTNDWGAMMAASTIITVPVMLFFLAVQRGLVSGLVQGAVKG</sequence>
<dbReference type="AlphaFoldDB" id="A0A7W7RJJ4"/>
<comment type="similarity">
    <text evidence="7">Belongs to the binding-protein-dependent transport system permease family.</text>
</comment>
<feature type="domain" description="ABC transmembrane type-1" evidence="8">
    <location>
        <begin position="77"/>
        <end position="268"/>
    </location>
</feature>
<evidence type="ECO:0000256" key="3">
    <source>
        <dbReference type="ARBA" id="ARBA00022475"/>
    </source>
</evidence>
<dbReference type="Proteomes" id="UP000523007">
    <property type="component" value="Unassembled WGS sequence"/>
</dbReference>